<feature type="domain" description="BioF2-like acetyltransferase" evidence="1">
    <location>
        <begin position="216"/>
        <end position="375"/>
    </location>
</feature>
<reference evidence="3" key="1">
    <citation type="journal article" date="2019" name="Int. J. Syst. Evol. Microbiol.">
        <title>The Global Catalogue of Microorganisms (GCM) 10K type strain sequencing project: providing services to taxonomists for standard genome sequencing and annotation.</title>
        <authorList>
            <consortium name="The Broad Institute Genomics Platform"/>
            <consortium name="The Broad Institute Genome Sequencing Center for Infectious Disease"/>
            <person name="Wu L."/>
            <person name="Ma J."/>
        </authorList>
    </citation>
    <scope>NUCLEOTIDE SEQUENCE [LARGE SCALE GENOMIC DNA]</scope>
    <source>
        <strain evidence="3">JCM 3369</strain>
    </source>
</reference>
<organism evidence="2 3">
    <name type="scientific">Roseibium aestuarii</name>
    <dbReference type="NCBI Taxonomy" id="2600299"/>
    <lineage>
        <taxon>Bacteria</taxon>
        <taxon>Pseudomonadati</taxon>
        <taxon>Pseudomonadota</taxon>
        <taxon>Alphaproteobacteria</taxon>
        <taxon>Hyphomicrobiales</taxon>
        <taxon>Stappiaceae</taxon>
        <taxon>Roseibium</taxon>
    </lineage>
</organism>
<proteinExistence type="predicted"/>
<dbReference type="Pfam" id="PF13480">
    <property type="entry name" value="Acetyltransf_6"/>
    <property type="match status" value="1"/>
</dbReference>
<dbReference type="EMBL" id="JBHUFA010000001">
    <property type="protein sequence ID" value="MFD1694621.1"/>
    <property type="molecule type" value="Genomic_DNA"/>
</dbReference>
<evidence type="ECO:0000313" key="2">
    <source>
        <dbReference type="EMBL" id="MFD1694621.1"/>
    </source>
</evidence>
<accession>A0ABW4JTQ0</accession>
<dbReference type="Proteomes" id="UP001597327">
    <property type="component" value="Unassembled WGS sequence"/>
</dbReference>
<gene>
    <name evidence="2" type="ORF">ACFSC7_03775</name>
</gene>
<sequence>MSVPASLTVTYATDPAGHSSPKAPSTVDLPQAAATPGLAVVQLPDLAAYAETYRLLREGSGGPHPSVDFAYQTPGWIESWLETLGKKSETVPLFLSLRQGDRTVLLLPLGLRRSRGAMVAQFLGQPNANQNVGVWDRAFLSMADPQALSAEIARALRPALKAAGVDLLHLANTPEAFDGCPLALPGTTRLASMNPVFRAALDRDFDTLYRDAFSKSSRKTLQRKEKALQEAGAFRVFEAQTSQEVTAALEVFQTQRQARADLTGIPNAFGSEAGKAFLRRLTAQAATGVDGPEPKAQQAPLLSLWCLEAAGAVRATYLCAQHDRTLVGYTNSIAHDDLTARSPGVVLLKEMLSQVIGAGRYATLDLGLGDERYKHGWSTPQPLHDLFLPVTRRGQIALGALLMVSRTKTFIRSTPLLWALVRKARNWKARHAAPAASQD</sequence>
<comment type="caution">
    <text evidence="2">The sequence shown here is derived from an EMBL/GenBank/DDBJ whole genome shotgun (WGS) entry which is preliminary data.</text>
</comment>
<protein>
    <submittedName>
        <fullName evidence="2">GNAT family N-acetyltransferase</fullName>
    </submittedName>
</protein>
<evidence type="ECO:0000259" key="1">
    <source>
        <dbReference type="Pfam" id="PF13480"/>
    </source>
</evidence>
<dbReference type="RefSeq" id="WP_188318799.1">
    <property type="nucleotide sequence ID" value="NZ_JBHUFA010000001.1"/>
</dbReference>
<dbReference type="InterPro" id="IPR038740">
    <property type="entry name" value="BioF2-like_GNAT_dom"/>
</dbReference>
<keyword evidence="3" id="KW-1185">Reference proteome</keyword>
<name>A0ABW4JTQ0_9HYPH</name>
<dbReference type="InterPro" id="IPR016181">
    <property type="entry name" value="Acyl_CoA_acyltransferase"/>
</dbReference>
<dbReference type="SUPFAM" id="SSF55729">
    <property type="entry name" value="Acyl-CoA N-acyltransferases (Nat)"/>
    <property type="match status" value="1"/>
</dbReference>
<evidence type="ECO:0000313" key="3">
    <source>
        <dbReference type="Proteomes" id="UP001597327"/>
    </source>
</evidence>